<evidence type="ECO:0000256" key="1">
    <source>
        <dbReference type="ARBA" id="ARBA00022460"/>
    </source>
</evidence>
<dbReference type="Pfam" id="PF00379">
    <property type="entry name" value="Chitin_bind_4"/>
    <property type="match status" value="1"/>
</dbReference>
<dbReference type="GO" id="GO:0042302">
    <property type="term" value="F:structural constituent of cuticle"/>
    <property type="evidence" value="ECO:0007669"/>
    <property type="project" value="UniProtKB-UniRule"/>
</dbReference>
<evidence type="ECO:0000256" key="2">
    <source>
        <dbReference type="PROSITE-ProRule" id="PRU00497"/>
    </source>
</evidence>
<dbReference type="PANTHER" id="PTHR12236">
    <property type="entry name" value="STRUCTURAL CONTITUENT OF CUTICLE"/>
    <property type="match status" value="1"/>
</dbReference>
<dbReference type="InterPro" id="IPR000618">
    <property type="entry name" value="Insect_cuticle"/>
</dbReference>
<organism evidence="5">
    <name type="scientific">Leptinotarsa decemlineata</name>
    <name type="common">Colorado potato beetle</name>
    <name type="synonym">Doryphora decemlineata</name>
    <dbReference type="NCBI Taxonomy" id="7539"/>
    <lineage>
        <taxon>Eukaryota</taxon>
        <taxon>Metazoa</taxon>
        <taxon>Ecdysozoa</taxon>
        <taxon>Arthropoda</taxon>
        <taxon>Hexapoda</taxon>
        <taxon>Insecta</taxon>
        <taxon>Pterygota</taxon>
        <taxon>Neoptera</taxon>
        <taxon>Endopterygota</taxon>
        <taxon>Coleoptera</taxon>
        <taxon>Polyphaga</taxon>
        <taxon>Cucujiformia</taxon>
        <taxon>Chrysomeloidea</taxon>
        <taxon>Chrysomelidae</taxon>
        <taxon>Chrysomelinae</taxon>
        <taxon>Doryphorini</taxon>
        <taxon>Leptinotarsa</taxon>
    </lineage>
</organism>
<accession>A0A3Q8HIH7</accession>
<feature type="region of interest" description="Disordered" evidence="3">
    <location>
        <begin position="72"/>
        <end position="93"/>
    </location>
</feature>
<dbReference type="GO" id="GO:0031012">
    <property type="term" value="C:extracellular matrix"/>
    <property type="evidence" value="ECO:0007669"/>
    <property type="project" value="TreeGrafter"/>
</dbReference>
<evidence type="ECO:0000313" key="5">
    <source>
        <dbReference type="EMBL" id="AYA49941.1"/>
    </source>
</evidence>
<dbReference type="EMBL" id="MG601616">
    <property type="protein sequence ID" value="AYA49941.1"/>
    <property type="molecule type" value="mRNA"/>
</dbReference>
<sequence>MKFSKISHFFALMGLVSSEDGELDSFSFHKFSGPVSGEARRIIVPNTNHNQQESQSVDFIARPDYSFTYGVHDGESENSQTHRESRNGDEVHGEYRVLQPDGLVRIVRYTADPSTGFKATVEYAPL</sequence>
<reference evidence="5" key="1">
    <citation type="submission" date="2017-11" db="EMBL/GenBank/DDBJ databases">
        <authorList>
            <person name="Wang Y.-W."/>
            <person name="Wan P.-J."/>
            <person name="Li G.-Q."/>
        </authorList>
    </citation>
    <scope>NUCLEOTIDE SEQUENCE</scope>
</reference>
<evidence type="ECO:0000256" key="3">
    <source>
        <dbReference type="SAM" id="MobiDB-lite"/>
    </source>
</evidence>
<dbReference type="PROSITE" id="PS00233">
    <property type="entry name" value="CHIT_BIND_RR_1"/>
    <property type="match status" value="1"/>
</dbReference>
<dbReference type="InterPro" id="IPR031311">
    <property type="entry name" value="CHIT_BIND_RR_consensus"/>
</dbReference>
<dbReference type="GO" id="GO:0005615">
    <property type="term" value="C:extracellular space"/>
    <property type="evidence" value="ECO:0007669"/>
    <property type="project" value="TreeGrafter"/>
</dbReference>
<keyword evidence="1 2" id="KW-0193">Cuticle</keyword>
<dbReference type="InterPro" id="IPR051217">
    <property type="entry name" value="Insect_Cuticle_Struc_Prot"/>
</dbReference>
<dbReference type="OrthoDB" id="6348134at2759"/>
<protein>
    <submittedName>
        <fullName evidence="5">Cuticular protein 86</fullName>
    </submittedName>
</protein>
<evidence type="ECO:0000256" key="4">
    <source>
        <dbReference type="SAM" id="SignalP"/>
    </source>
</evidence>
<feature type="chain" id="PRO_5018596426" evidence="4">
    <location>
        <begin position="19"/>
        <end position="126"/>
    </location>
</feature>
<name>A0A3Q8HIH7_LEPDE</name>
<feature type="signal peptide" evidence="4">
    <location>
        <begin position="1"/>
        <end position="18"/>
    </location>
</feature>
<proteinExistence type="evidence at transcript level"/>
<dbReference type="PRINTS" id="PR00947">
    <property type="entry name" value="CUTICLE"/>
</dbReference>
<dbReference type="PANTHER" id="PTHR12236:SF75">
    <property type="entry name" value="CUTICULAR PROTEIN 62BB, ISOFORM A"/>
    <property type="match status" value="1"/>
</dbReference>
<dbReference type="PROSITE" id="PS51155">
    <property type="entry name" value="CHIT_BIND_RR_2"/>
    <property type="match status" value="1"/>
</dbReference>
<dbReference type="AlphaFoldDB" id="A0A3Q8HIH7"/>
<keyword evidence="4" id="KW-0732">Signal</keyword>